<dbReference type="Proteomes" id="UP000280960">
    <property type="component" value="Chromosome"/>
</dbReference>
<dbReference type="GO" id="GO:0046872">
    <property type="term" value="F:metal ion binding"/>
    <property type="evidence" value="ECO:0007669"/>
    <property type="project" value="UniProtKB-KW"/>
</dbReference>
<evidence type="ECO:0000256" key="7">
    <source>
        <dbReference type="ARBA" id="ARBA00022723"/>
    </source>
</evidence>
<evidence type="ECO:0000256" key="8">
    <source>
        <dbReference type="ARBA" id="ARBA00022842"/>
    </source>
</evidence>
<evidence type="ECO:0000313" key="13">
    <source>
        <dbReference type="EMBL" id="AYO31444.1"/>
    </source>
</evidence>
<evidence type="ECO:0000259" key="12">
    <source>
        <dbReference type="Pfam" id="PF00483"/>
    </source>
</evidence>
<dbReference type="EC" id="2.7.7.24" evidence="3"/>
<sequence>MKGVILAGGTGSRLFPLTKVTNKHLLPVGKYPMIYYPIYRLVEAGIREILIVTGKEHMGSVVNLLGSGYEFGVEFTYKIQDQPGGIAQALGLAEHFVNGDKCVVILGDNIFEDNISEYVNNFKRQQKGAKILLKQVSDPHRFGVAELKDGKVVSIEEKPKNPKSNYCVTGIYMYDGRVFDIIKTLKPSARGELEITDVNNAYIKEGMLTYDILKGSWTDAGTFESLRRANELSYNIELNFNVALEYAAVTKEREDLI</sequence>
<keyword evidence="14" id="KW-1185">Reference proteome</keyword>
<proteinExistence type="inferred from homology"/>
<keyword evidence="13" id="KW-0946">Virion</keyword>
<dbReference type="AlphaFoldDB" id="A0A3G2R7E3"/>
<evidence type="ECO:0000256" key="4">
    <source>
        <dbReference type="ARBA" id="ARBA00017654"/>
    </source>
</evidence>
<dbReference type="KEGG" id="bacg:D2962_13305"/>
<keyword evidence="6" id="KW-0548">Nucleotidyltransferase</keyword>
<dbReference type="CDD" id="cd02538">
    <property type="entry name" value="G1P_TT_short"/>
    <property type="match status" value="1"/>
</dbReference>
<gene>
    <name evidence="13" type="ORF">D2962_13305</name>
</gene>
<dbReference type="InterPro" id="IPR005835">
    <property type="entry name" value="NTP_transferase_dom"/>
</dbReference>
<dbReference type="EMBL" id="CP033169">
    <property type="protein sequence ID" value="AYO31444.1"/>
    <property type="molecule type" value="Genomic_DNA"/>
</dbReference>
<comment type="cofactor">
    <cofactor evidence="1">
        <name>Mg(2+)</name>
        <dbReference type="ChEBI" id="CHEBI:18420"/>
    </cofactor>
</comment>
<dbReference type="InterPro" id="IPR029044">
    <property type="entry name" value="Nucleotide-diphossugar_trans"/>
</dbReference>
<evidence type="ECO:0000256" key="2">
    <source>
        <dbReference type="ARBA" id="ARBA00010480"/>
    </source>
</evidence>
<dbReference type="InterPro" id="IPR005907">
    <property type="entry name" value="G1P_thy_trans_s"/>
</dbReference>
<dbReference type="RefSeq" id="WP_122015259.1">
    <property type="nucleotide sequence ID" value="NZ_CP033169.1"/>
</dbReference>
<accession>A0A3G2R7E3</accession>
<keyword evidence="5" id="KW-0808">Transferase</keyword>
<dbReference type="PANTHER" id="PTHR43532:SF1">
    <property type="entry name" value="GLUCOSE-1-PHOSPHATE THYMIDYLYLTRANSFERASE 1"/>
    <property type="match status" value="1"/>
</dbReference>
<organism evidence="13 14">
    <name type="scientific">Biomaibacter acetigenes</name>
    <dbReference type="NCBI Taxonomy" id="2316383"/>
    <lineage>
        <taxon>Bacteria</taxon>
        <taxon>Bacillati</taxon>
        <taxon>Bacillota</taxon>
        <taxon>Clostridia</taxon>
        <taxon>Thermosediminibacterales</taxon>
        <taxon>Tepidanaerobacteraceae</taxon>
        <taxon>Biomaibacter</taxon>
    </lineage>
</organism>
<evidence type="ECO:0000256" key="1">
    <source>
        <dbReference type="ARBA" id="ARBA00001946"/>
    </source>
</evidence>
<feature type="domain" description="Nucleotidyl transferase" evidence="12">
    <location>
        <begin position="2"/>
        <end position="231"/>
    </location>
</feature>
<evidence type="ECO:0000256" key="10">
    <source>
        <dbReference type="ARBA" id="ARBA00032598"/>
    </source>
</evidence>
<dbReference type="Pfam" id="PF00483">
    <property type="entry name" value="NTP_transferase"/>
    <property type="match status" value="1"/>
</dbReference>
<dbReference type="Gene3D" id="3.90.550.10">
    <property type="entry name" value="Spore Coat Polysaccharide Biosynthesis Protein SpsA, Chain A"/>
    <property type="match status" value="1"/>
</dbReference>
<keyword evidence="13" id="KW-0167">Capsid protein</keyword>
<evidence type="ECO:0000256" key="3">
    <source>
        <dbReference type="ARBA" id="ARBA00012461"/>
    </source>
</evidence>
<keyword evidence="8" id="KW-0460">Magnesium</keyword>
<comment type="similarity">
    <text evidence="2">Belongs to the glucose-1-phosphate thymidylyltransferase family.</text>
</comment>
<evidence type="ECO:0000313" key="14">
    <source>
        <dbReference type="Proteomes" id="UP000280960"/>
    </source>
</evidence>
<dbReference type="SUPFAM" id="SSF53448">
    <property type="entry name" value="Nucleotide-diphospho-sugar transferases"/>
    <property type="match status" value="1"/>
</dbReference>
<keyword evidence="7" id="KW-0479">Metal-binding</keyword>
<evidence type="ECO:0000256" key="6">
    <source>
        <dbReference type="ARBA" id="ARBA00022695"/>
    </source>
</evidence>
<evidence type="ECO:0000256" key="11">
    <source>
        <dbReference type="ARBA" id="ARBA00049336"/>
    </source>
</evidence>
<evidence type="ECO:0000256" key="9">
    <source>
        <dbReference type="ARBA" id="ARBA00032492"/>
    </source>
</evidence>
<comment type="catalytic activity">
    <reaction evidence="11">
        <text>dTTP + alpha-D-glucose 1-phosphate + H(+) = dTDP-alpha-D-glucose + diphosphate</text>
        <dbReference type="Rhea" id="RHEA:15225"/>
        <dbReference type="ChEBI" id="CHEBI:15378"/>
        <dbReference type="ChEBI" id="CHEBI:33019"/>
        <dbReference type="ChEBI" id="CHEBI:37568"/>
        <dbReference type="ChEBI" id="CHEBI:57477"/>
        <dbReference type="ChEBI" id="CHEBI:58601"/>
        <dbReference type="EC" id="2.7.7.24"/>
    </reaction>
</comment>
<dbReference type="PANTHER" id="PTHR43532">
    <property type="entry name" value="GLUCOSE-1-PHOSPHATE THYMIDYLYLTRANSFERASE"/>
    <property type="match status" value="1"/>
</dbReference>
<evidence type="ECO:0000256" key="5">
    <source>
        <dbReference type="ARBA" id="ARBA00022679"/>
    </source>
</evidence>
<reference evidence="13 14" key="1">
    <citation type="submission" date="2018-10" db="EMBL/GenBank/DDBJ databases">
        <authorList>
            <person name="Zhang X."/>
        </authorList>
    </citation>
    <scope>NUCLEOTIDE SEQUENCE [LARGE SCALE GENOMIC DNA]</scope>
    <source>
        <strain evidence="13 14">SK-G1</strain>
    </source>
</reference>
<protein>
    <recommendedName>
        <fullName evidence="4">Glucose-1-phosphate thymidylyltransferase</fullName>
        <ecNumber evidence="3">2.7.7.24</ecNumber>
    </recommendedName>
    <alternativeName>
        <fullName evidence="10">dTDP-glucose pyrophosphorylase</fullName>
    </alternativeName>
    <alternativeName>
        <fullName evidence="9">dTDP-glucose synthase</fullName>
    </alternativeName>
</protein>
<name>A0A3G2R7E3_9FIRM</name>
<dbReference type="GO" id="GO:0008879">
    <property type="term" value="F:glucose-1-phosphate thymidylyltransferase activity"/>
    <property type="evidence" value="ECO:0007669"/>
    <property type="project" value="UniProtKB-EC"/>
</dbReference>